<reference evidence="1 2" key="1">
    <citation type="submission" date="2020-02" db="EMBL/GenBank/DDBJ databases">
        <title>complete genome sequence of Rhodobacteraceae bacterium.</title>
        <authorList>
            <person name="Park J."/>
            <person name="Kim Y.-S."/>
            <person name="Kim K.-H."/>
        </authorList>
    </citation>
    <scope>NUCLEOTIDE SEQUENCE [LARGE SCALE GENOMIC DNA]</scope>
    <source>
        <strain evidence="1 2">RR4-56</strain>
    </source>
</reference>
<keyword evidence="2" id="KW-1185">Reference proteome</keyword>
<organism evidence="1 2">
    <name type="scientific">Pikeienuella piscinae</name>
    <dbReference type="NCBI Taxonomy" id="2748098"/>
    <lineage>
        <taxon>Bacteria</taxon>
        <taxon>Pseudomonadati</taxon>
        <taxon>Pseudomonadota</taxon>
        <taxon>Alphaproteobacteria</taxon>
        <taxon>Rhodobacterales</taxon>
        <taxon>Paracoccaceae</taxon>
        <taxon>Pikeienuella</taxon>
    </lineage>
</organism>
<protein>
    <submittedName>
        <fullName evidence="1">Uncharacterized protein</fullName>
    </submittedName>
</protein>
<gene>
    <name evidence="1" type="ORF">G5B40_15425</name>
</gene>
<evidence type="ECO:0000313" key="1">
    <source>
        <dbReference type="EMBL" id="QIE56699.1"/>
    </source>
</evidence>
<dbReference type="KEGG" id="hdh:G5B40_15425"/>
<name>A0A7L5C442_9RHOB</name>
<sequence length="46" mass="4833">MSGKSAEALLDAPPDAIELNAGGTLDAGWFREARPFRIGTQNYGPA</sequence>
<dbReference type="AlphaFoldDB" id="A0A7L5C442"/>
<accession>A0A7L5C442</accession>
<proteinExistence type="predicted"/>
<dbReference type="RefSeq" id="WP_165100319.1">
    <property type="nucleotide sequence ID" value="NZ_CP049056.1"/>
</dbReference>
<dbReference type="EMBL" id="CP049056">
    <property type="protein sequence ID" value="QIE56699.1"/>
    <property type="molecule type" value="Genomic_DNA"/>
</dbReference>
<evidence type="ECO:0000313" key="2">
    <source>
        <dbReference type="Proteomes" id="UP000503336"/>
    </source>
</evidence>
<dbReference type="Proteomes" id="UP000503336">
    <property type="component" value="Chromosome"/>
</dbReference>